<evidence type="ECO:0000313" key="2">
    <source>
        <dbReference type="Proteomes" id="UP001187192"/>
    </source>
</evidence>
<comment type="caution">
    <text evidence="1">The sequence shown here is derived from an EMBL/GenBank/DDBJ whole genome shotgun (WGS) entry which is preliminary data.</text>
</comment>
<evidence type="ECO:0000313" key="1">
    <source>
        <dbReference type="EMBL" id="GMN57965.1"/>
    </source>
</evidence>
<sequence>MSLLSEQELTVVAQFAFKLPTNDVGLSVLARLHGGRAGIMVRKEGKSTVSIEDLHNSCLGHLNYDLCFVSLGLVRVLVPNNIDLLHGS</sequence>
<dbReference type="Proteomes" id="UP001187192">
    <property type="component" value="Unassembled WGS sequence"/>
</dbReference>
<protein>
    <submittedName>
        <fullName evidence="1">Uncharacterized protein</fullName>
    </submittedName>
</protein>
<reference evidence="1" key="1">
    <citation type="submission" date="2023-07" db="EMBL/GenBank/DDBJ databases">
        <title>draft genome sequence of fig (Ficus carica).</title>
        <authorList>
            <person name="Takahashi T."/>
            <person name="Nishimura K."/>
        </authorList>
    </citation>
    <scope>NUCLEOTIDE SEQUENCE</scope>
</reference>
<dbReference type="AlphaFoldDB" id="A0AA88IZ23"/>
<dbReference type="EMBL" id="BTGU01000074">
    <property type="protein sequence ID" value="GMN57965.1"/>
    <property type="molecule type" value="Genomic_DNA"/>
</dbReference>
<gene>
    <name evidence="1" type="ORF">TIFTF001_027071</name>
</gene>
<keyword evidence="2" id="KW-1185">Reference proteome</keyword>
<name>A0AA88IZ23_FICCA</name>
<organism evidence="1 2">
    <name type="scientific">Ficus carica</name>
    <name type="common">Common fig</name>
    <dbReference type="NCBI Taxonomy" id="3494"/>
    <lineage>
        <taxon>Eukaryota</taxon>
        <taxon>Viridiplantae</taxon>
        <taxon>Streptophyta</taxon>
        <taxon>Embryophyta</taxon>
        <taxon>Tracheophyta</taxon>
        <taxon>Spermatophyta</taxon>
        <taxon>Magnoliopsida</taxon>
        <taxon>eudicotyledons</taxon>
        <taxon>Gunneridae</taxon>
        <taxon>Pentapetalae</taxon>
        <taxon>rosids</taxon>
        <taxon>fabids</taxon>
        <taxon>Rosales</taxon>
        <taxon>Moraceae</taxon>
        <taxon>Ficeae</taxon>
        <taxon>Ficus</taxon>
    </lineage>
</organism>
<proteinExistence type="predicted"/>
<accession>A0AA88IZ23</accession>